<dbReference type="AlphaFoldDB" id="A0A6H1WTB7"/>
<gene>
    <name evidence="2" type="ORF">FVE67_06280</name>
</gene>
<dbReference type="InterPro" id="IPR050902">
    <property type="entry name" value="ABC_Transporter_SBP"/>
</dbReference>
<sequence>MKKGLGILFALWVFWASPLQAARVVVLYPAASSVLYALGVSPEEVVGVTRHEKIYTRATKVGSHLRPNLELVRALKPDLVIVGSKKAFPEEAARHLGLPVFRYDPRTVREILVKVLELGQRLGREKRAQALVQELSGKLRALKPVSPPVRVIYEVSAEPLKVAGAKSIVNDVIRLAGGVNLIQAPRKHVLLSPEKVLALAPEVYLYQVGPMNPHPLPPEKRPYFRGLRSRLVQVEELRYARPGLEVFSAVLELNGLFLKVRAGR</sequence>
<dbReference type="PANTHER" id="PTHR30535:SF34">
    <property type="entry name" value="MOLYBDATE-BINDING PROTEIN MOLA"/>
    <property type="match status" value="1"/>
</dbReference>
<feature type="domain" description="Fe/B12 periplasmic-binding" evidence="1">
    <location>
        <begin position="23"/>
        <end position="264"/>
    </location>
</feature>
<evidence type="ECO:0000259" key="1">
    <source>
        <dbReference type="PROSITE" id="PS50983"/>
    </source>
</evidence>
<dbReference type="InterPro" id="IPR002491">
    <property type="entry name" value="ABC_transptr_periplasmic_BD"/>
</dbReference>
<evidence type="ECO:0000313" key="2">
    <source>
        <dbReference type="EMBL" id="QJA06432.1"/>
    </source>
</evidence>
<dbReference type="KEGG" id="tmai:FVE67_06280"/>
<dbReference type="SUPFAM" id="SSF53807">
    <property type="entry name" value="Helical backbone' metal receptor"/>
    <property type="match status" value="1"/>
</dbReference>
<accession>A0A6H1WTB7</accession>
<keyword evidence="3" id="KW-1185">Reference proteome</keyword>
<dbReference type="EMBL" id="CP042909">
    <property type="protein sequence ID" value="QJA06432.1"/>
    <property type="molecule type" value="Genomic_DNA"/>
</dbReference>
<dbReference type="Gene3D" id="3.40.50.1980">
    <property type="entry name" value="Nitrogenase molybdenum iron protein domain"/>
    <property type="match status" value="2"/>
</dbReference>
<dbReference type="PANTHER" id="PTHR30535">
    <property type="entry name" value="VITAMIN B12-BINDING PROTEIN"/>
    <property type="match status" value="1"/>
</dbReference>
<name>A0A6H1WTB7_9BACT</name>
<protein>
    <submittedName>
        <fullName evidence="2">ABC transporter substrate-binding protein</fullName>
    </submittedName>
</protein>
<proteinExistence type="predicted"/>
<reference evidence="2 3" key="1">
    <citation type="submission" date="2019-08" db="EMBL/GenBank/DDBJ databases">
        <title>Complete genome sequence of Thermosulfurimonas marina SU872T, an anaerobic thermophilic chemolithoautotrophic bacterium isolated from a shallow marine hydrothermal vent.</title>
        <authorList>
            <person name="Allioux M."/>
            <person name="Jebbar M."/>
            <person name="Slobodkina G."/>
            <person name="Slobodkin A."/>
            <person name="Moalic Y."/>
            <person name="Frolova A."/>
            <person name="Shao Z."/>
            <person name="Alain K."/>
        </authorList>
    </citation>
    <scope>NUCLEOTIDE SEQUENCE [LARGE SCALE GENOMIC DNA]</scope>
    <source>
        <strain evidence="2 3">SU872</strain>
    </source>
</reference>
<dbReference type="RefSeq" id="WP_168719782.1">
    <property type="nucleotide sequence ID" value="NZ_CP042909.1"/>
</dbReference>
<organism evidence="2 3">
    <name type="scientific">Thermosulfurimonas marina</name>
    <dbReference type="NCBI Taxonomy" id="2047767"/>
    <lineage>
        <taxon>Bacteria</taxon>
        <taxon>Pseudomonadati</taxon>
        <taxon>Thermodesulfobacteriota</taxon>
        <taxon>Thermodesulfobacteria</taxon>
        <taxon>Thermodesulfobacteriales</taxon>
        <taxon>Thermodesulfobacteriaceae</taxon>
        <taxon>Thermosulfurimonas</taxon>
    </lineage>
</organism>
<evidence type="ECO:0000313" key="3">
    <source>
        <dbReference type="Proteomes" id="UP000501253"/>
    </source>
</evidence>
<dbReference type="Pfam" id="PF01497">
    <property type="entry name" value="Peripla_BP_2"/>
    <property type="match status" value="1"/>
</dbReference>
<dbReference type="Proteomes" id="UP000501253">
    <property type="component" value="Chromosome"/>
</dbReference>
<dbReference type="PROSITE" id="PS50983">
    <property type="entry name" value="FE_B12_PBP"/>
    <property type="match status" value="1"/>
</dbReference>